<dbReference type="OrthoDB" id="10350703at2759"/>
<accession>A0A813ANL9</accession>
<reference evidence="4" key="1">
    <citation type="submission" date="2021-02" db="EMBL/GenBank/DDBJ databases">
        <authorList>
            <person name="Dougan E. K."/>
            <person name="Rhodes N."/>
            <person name="Thang M."/>
            <person name="Chan C."/>
        </authorList>
    </citation>
    <scope>NUCLEOTIDE SEQUENCE</scope>
</reference>
<dbReference type="SUPFAM" id="SSF57756">
    <property type="entry name" value="Retrovirus zinc finger-like domains"/>
    <property type="match status" value="1"/>
</dbReference>
<evidence type="ECO:0000256" key="1">
    <source>
        <dbReference type="PROSITE-ProRule" id="PRU00047"/>
    </source>
</evidence>
<dbReference type="EMBL" id="CAJNJA010062084">
    <property type="protein sequence ID" value="CAE7875479.1"/>
    <property type="molecule type" value="Genomic_DNA"/>
</dbReference>
<proteinExistence type="predicted"/>
<dbReference type="InterPro" id="IPR001878">
    <property type="entry name" value="Znf_CCHC"/>
</dbReference>
<organism evidence="4 5">
    <name type="scientific">Symbiodinium necroappetens</name>
    <dbReference type="NCBI Taxonomy" id="1628268"/>
    <lineage>
        <taxon>Eukaryota</taxon>
        <taxon>Sar</taxon>
        <taxon>Alveolata</taxon>
        <taxon>Dinophyceae</taxon>
        <taxon>Suessiales</taxon>
        <taxon>Symbiodiniaceae</taxon>
        <taxon>Symbiodinium</taxon>
    </lineage>
</organism>
<dbReference type="SMART" id="SM00343">
    <property type="entry name" value="ZnF_C2HC"/>
    <property type="match status" value="1"/>
</dbReference>
<dbReference type="InterPro" id="IPR036875">
    <property type="entry name" value="Znf_CCHC_sf"/>
</dbReference>
<dbReference type="GO" id="GO:0008270">
    <property type="term" value="F:zinc ion binding"/>
    <property type="evidence" value="ECO:0007669"/>
    <property type="project" value="UniProtKB-KW"/>
</dbReference>
<evidence type="ECO:0000256" key="2">
    <source>
        <dbReference type="SAM" id="MobiDB-lite"/>
    </source>
</evidence>
<evidence type="ECO:0000259" key="3">
    <source>
        <dbReference type="PROSITE" id="PS50158"/>
    </source>
</evidence>
<comment type="caution">
    <text evidence="4">The sequence shown here is derived from an EMBL/GenBank/DDBJ whole genome shotgun (WGS) entry which is preliminary data.</text>
</comment>
<keyword evidence="5" id="KW-1185">Reference proteome</keyword>
<protein>
    <recommendedName>
        <fullName evidence="3">CCHC-type domain-containing protein</fullName>
    </recommendedName>
</protein>
<keyword evidence="1" id="KW-0862">Zinc</keyword>
<dbReference type="Proteomes" id="UP000601435">
    <property type="component" value="Unassembled WGS sequence"/>
</dbReference>
<dbReference type="GO" id="GO:0003676">
    <property type="term" value="F:nucleic acid binding"/>
    <property type="evidence" value="ECO:0007669"/>
    <property type="project" value="InterPro"/>
</dbReference>
<evidence type="ECO:0000313" key="4">
    <source>
        <dbReference type="EMBL" id="CAE7875479.1"/>
    </source>
</evidence>
<gene>
    <name evidence="4" type="ORF">SNEC2469_LOCUS28498</name>
</gene>
<evidence type="ECO:0000313" key="5">
    <source>
        <dbReference type="Proteomes" id="UP000601435"/>
    </source>
</evidence>
<dbReference type="AlphaFoldDB" id="A0A813ANL9"/>
<sequence>MYCSPWREESRRYYNKARVVEVTGSIDLLNWITHIGPIMEDLSDTSLAWWEATMNDVLRWYRSYSTSAPLARLQLRPQPSSPLKPEWARVERRATAMLLSAVPKQVRDEVISHGEVTSLTLLCKLYAVYQPGNLQEKSLILKMLEQPDECQTALAAVEALRKWNLWRRRAASVGIAEPDASILLRGLDRITGAVVRGSGELSFRVSLIRSTLQIDVCPSPSSITSFVQHLQAEMEQQARYPHTWSLVDKGSRQKKCLNCGAQGHRAKECKAPGGGSASQKGSSKGDTVGASDTGATSSSTPTSEASRRVNFDVADVQAKVIRVLSELENLPCLGPTVASLGAWGRSKIFGVNSGRRALLDSGATHPLRHPRDDGEWSNAQDVSVQLAGDARTQMKQTIAGTLLSTDDLSQVIVPLGKVIANLGYRLHWTAQACQLVGSNDEILPLEIRNGCPEIGEKTAHYLIEQLEQQQLAELDSTTQTSLRALTKLKASWWSYLQEYVKEGDVEQARAAVDKAVFFDYKYDIKDRLIIPRSERSVWDLLKDISVNRRARKRLLRAAAWIVRWDPPTVERFKDPLKHLSYFGDRVYVNVNAMVVDNDFEDVWK</sequence>
<feature type="non-terminal residue" evidence="4">
    <location>
        <position position="1"/>
    </location>
</feature>
<feature type="region of interest" description="Disordered" evidence="2">
    <location>
        <begin position="265"/>
        <end position="307"/>
    </location>
</feature>
<keyword evidence="1" id="KW-0863">Zinc-finger</keyword>
<dbReference type="PROSITE" id="PS50158">
    <property type="entry name" value="ZF_CCHC"/>
    <property type="match status" value="1"/>
</dbReference>
<keyword evidence="1" id="KW-0479">Metal-binding</keyword>
<feature type="compositionally biased region" description="Low complexity" evidence="2">
    <location>
        <begin position="277"/>
        <end position="304"/>
    </location>
</feature>
<feature type="domain" description="CCHC-type" evidence="3">
    <location>
        <begin position="255"/>
        <end position="270"/>
    </location>
</feature>
<name>A0A813ANL9_9DINO</name>